<dbReference type="GO" id="GO:0016301">
    <property type="term" value="F:kinase activity"/>
    <property type="evidence" value="ECO:0007669"/>
    <property type="project" value="UniProtKB-KW"/>
</dbReference>
<protein>
    <submittedName>
        <fullName evidence="5">Sugar kinase</fullName>
    </submittedName>
</protein>
<sequence length="318" mass="35531">MIKIAFFGEAMRELSLNNTLCFGGDTYNSALYLKRLLMSRAEVYFASAIGNDELSKQAYTRWQNQGLNLQYLLRSDARTLGSYGISLDDSGERTFHYDRKNSAAREYFKLDQQQAFLADLEDKQFDYVYFSAISLAILDDQSRQLFMAAIAVYKNAGGKVIFDSNYRAVLWQNKAKAQSSYKQAYACADILLVTDDDHFGVFGLVSHQQLVNFYQAYAHTLVIIKQGVNDTLVIQQQLLRRYPVQPVKRIVDTTGAGDAFAAGFLAEYLISQQCDAAVNTAQQLAAQVIAANGAIVSTTLTTVTSNLLSTTEQDTDYE</sequence>
<comment type="caution">
    <text evidence="5">The sequence shown here is derived from an EMBL/GenBank/DDBJ whole genome shotgun (WGS) entry which is preliminary data.</text>
</comment>
<dbReference type="Proteomes" id="UP001388366">
    <property type="component" value="Unassembled WGS sequence"/>
</dbReference>
<comment type="similarity">
    <text evidence="1">Belongs to the carbohydrate kinase PfkB family.</text>
</comment>
<dbReference type="EMBL" id="JBBMQU010000002">
    <property type="protein sequence ID" value="MEM5549408.1"/>
    <property type="molecule type" value="Genomic_DNA"/>
</dbReference>
<keyword evidence="3 5" id="KW-0418">Kinase</keyword>
<evidence type="ECO:0000313" key="5">
    <source>
        <dbReference type="EMBL" id="MEM5549408.1"/>
    </source>
</evidence>
<keyword evidence="6" id="KW-1185">Reference proteome</keyword>
<evidence type="ECO:0000256" key="2">
    <source>
        <dbReference type="ARBA" id="ARBA00022679"/>
    </source>
</evidence>
<keyword evidence="2" id="KW-0808">Transferase</keyword>
<dbReference type="Pfam" id="PF00294">
    <property type="entry name" value="PfkB"/>
    <property type="match status" value="1"/>
</dbReference>
<feature type="domain" description="Carbohydrate kinase PfkB" evidence="4">
    <location>
        <begin position="20"/>
        <end position="297"/>
    </location>
</feature>
<name>A0ABU9TXC8_9GAMM</name>
<evidence type="ECO:0000256" key="1">
    <source>
        <dbReference type="ARBA" id="ARBA00010688"/>
    </source>
</evidence>
<dbReference type="PANTHER" id="PTHR43085">
    <property type="entry name" value="HEXOKINASE FAMILY MEMBER"/>
    <property type="match status" value="1"/>
</dbReference>
<dbReference type="CDD" id="cd01166">
    <property type="entry name" value="KdgK"/>
    <property type="match status" value="1"/>
</dbReference>
<dbReference type="PROSITE" id="PS00584">
    <property type="entry name" value="PFKB_KINASES_2"/>
    <property type="match status" value="1"/>
</dbReference>
<evidence type="ECO:0000313" key="6">
    <source>
        <dbReference type="Proteomes" id="UP001388366"/>
    </source>
</evidence>
<accession>A0ABU9TXC8</accession>
<reference evidence="5 6" key="1">
    <citation type="submission" date="2024-03" db="EMBL/GenBank/DDBJ databases">
        <title>Community enrichment and isolation of bacterial strains for fucoidan degradation.</title>
        <authorList>
            <person name="Sichert A."/>
        </authorList>
    </citation>
    <scope>NUCLEOTIDE SEQUENCE [LARGE SCALE GENOMIC DNA]</scope>
    <source>
        <strain evidence="5 6">AS81</strain>
    </source>
</reference>
<dbReference type="InterPro" id="IPR050306">
    <property type="entry name" value="PfkB_Carbo_kinase"/>
</dbReference>
<evidence type="ECO:0000256" key="3">
    <source>
        <dbReference type="ARBA" id="ARBA00022777"/>
    </source>
</evidence>
<dbReference type="PANTHER" id="PTHR43085:SF15">
    <property type="entry name" value="2-DEHYDRO-3-DEOXYGLUCONOKINASE"/>
    <property type="match status" value="1"/>
</dbReference>
<dbReference type="RefSeq" id="WP_342883142.1">
    <property type="nucleotide sequence ID" value="NZ_JBBMQU010000002.1"/>
</dbReference>
<dbReference type="Gene3D" id="3.40.1190.20">
    <property type="match status" value="1"/>
</dbReference>
<evidence type="ECO:0000259" key="4">
    <source>
        <dbReference type="Pfam" id="PF00294"/>
    </source>
</evidence>
<proteinExistence type="inferred from homology"/>
<dbReference type="InterPro" id="IPR029056">
    <property type="entry name" value="Ribokinase-like"/>
</dbReference>
<dbReference type="InterPro" id="IPR002173">
    <property type="entry name" value="Carboh/pur_kinase_PfkB_CS"/>
</dbReference>
<organism evidence="5 6">
    <name type="scientific">Pseudoalteromonas neustonica</name>
    <dbReference type="NCBI Taxonomy" id="1840331"/>
    <lineage>
        <taxon>Bacteria</taxon>
        <taxon>Pseudomonadati</taxon>
        <taxon>Pseudomonadota</taxon>
        <taxon>Gammaproteobacteria</taxon>
        <taxon>Alteromonadales</taxon>
        <taxon>Pseudoalteromonadaceae</taxon>
        <taxon>Pseudoalteromonas</taxon>
    </lineage>
</organism>
<dbReference type="InterPro" id="IPR011611">
    <property type="entry name" value="PfkB_dom"/>
</dbReference>
<gene>
    <name evidence="5" type="ORF">WNY63_01500</name>
</gene>
<dbReference type="SUPFAM" id="SSF53613">
    <property type="entry name" value="Ribokinase-like"/>
    <property type="match status" value="1"/>
</dbReference>